<dbReference type="AlphaFoldDB" id="A0A7J9GFA8"/>
<comment type="caution">
    <text evidence="1">The sequence shown here is derived from an EMBL/GenBank/DDBJ whole genome shotgun (WGS) entry which is preliminary data.</text>
</comment>
<protein>
    <submittedName>
        <fullName evidence="1">Uncharacterized protein</fullName>
    </submittedName>
</protein>
<name>A0A7J9GFA8_9ROSI</name>
<gene>
    <name evidence="1" type="ORF">Gohar_006965</name>
</gene>
<organism evidence="1 2">
    <name type="scientific">Gossypium harknessii</name>
    <dbReference type="NCBI Taxonomy" id="34285"/>
    <lineage>
        <taxon>Eukaryota</taxon>
        <taxon>Viridiplantae</taxon>
        <taxon>Streptophyta</taxon>
        <taxon>Embryophyta</taxon>
        <taxon>Tracheophyta</taxon>
        <taxon>Spermatophyta</taxon>
        <taxon>Magnoliopsida</taxon>
        <taxon>eudicotyledons</taxon>
        <taxon>Gunneridae</taxon>
        <taxon>Pentapetalae</taxon>
        <taxon>rosids</taxon>
        <taxon>malvids</taxon>
        <taxon>Malvales</taxon>
        <taxon>Malvaceae</taxon>
        <taxon>Malvoideae</taxon>
        <taxon>Gossypium</taxon>
    </lineage>
</organism>
<keyword evidence="2" id="KW-1185">Reference proteome</keyword>
<proteinExistence type="predicted"/>
<evidence type="ECO:0000313" key="1">
    <source>
        <dbReference type="EMBL" id="MBA0796171.1"/>
    </source>
</evidence>
<sequence length="54" mass="6277">MLIQENVQKLYLALGEVEGLTKDECFLALSKVPNYLMEMLVFLSLPTFVRLEWV</sequence>
<dbReference type="OrthoDB" id="986574at2759"/>
<evidence type="ECO:0000313" key="2">
    <source>
        <dbReference type="Proteomes" id="UP000593560"/>
    </source>
</evidence>
<accession>A0A7J9GFA8</accession>
<dbReference type="Proteomes" id="UP000593560">
    <property type="component" value="Unassembled WGS sequence"/>
</dbReference>
<reference evidence="1 2" key="1">
    <citation type="journal article" date="2019" name="Genome Biol. Evol.">
        <title>Insights into the evolution of the New World diploid cottons (Gossypium, subgenus Houzingenia) based on genome sequencing.</title>
        <authorList>
            <person name="Grover C.E."/>
            <person name="Arick M.A. 2nd"/>
            <person name="Thrash A."/>
            <person name="Conover J.L."/>
            <person name="Sanders W.S."/>
            <person name="Peterson D.G."/>
            <person name="Frelichowski J.E."/>
            <person name="Scheffler J.A."/>
            <person name="Scheffler B.E."/>
            <person name="Wendel J.F."/>
        </authorList>
    </citation>
    <scope>NUCLEOTIDE SEQUENCE [LARGE SCALE GENOMIC DNA]</scope>
    <source>
        <strain evidence="1">0</strain>
        <tissue evidence="1">Leaf</tissue>
    </source>
</reference>
<dbReference type="EMBL" id="JABFAD010000004">
    <property type="protein sequence ID" value="MBA0796171.1"/>
    <property type="molecule type" value="Genomic_DNA"/>
</dbReference>